<evidence type="ECO:0000256" key="5">
    <source>
        <dbReference type="PIRSR" id="PIRSR009393-1"/>
    </source>
</evidence>
<dbReference type="Proteomes" id="UP000510886">
    <property type="component" value="Chromosome"/>
</dbReference>
<dbReference type="GO" id="GO:0016831">
    <property type="term" value="F:carboxy-lyase activity"/>
    <property type="evidence" value="ECO:0007669"/>
    <property type="project" value="UniProtKB-KW"/>
</dbReference>
<evidence type="ECO:0000256" key="1">
    <source>
        <dbReference type="ARBA" id="ARBA00010671"/>
    </source>
</evidence>
<dbReference type="SUPFAM" id="SSF53383">
    <property type="entry name" value="PLP-dependent transferases"/>
    <property type="match status" value="1"/>
</dbReference>
<keyword evidence="4" id="KW-0456">Lyase</keyword>
<feature type="domain" description="Orn/Lys/Arg decarboxylases family 1 pyridoxal-P attachment site" evidence="6">
    <location>
        <begin position="93"/>
        <end position="531"/>
    </location>
</feature>
<dbReference type="InterPro" id="IPR011193">
    <property type="entry name" value="Orn/lys/arg_de-COase"/>
</dbReference>
<dbReference type="Gene3D" id="3.40.640.10">
    <property type="entry name" value="Type I PLP-dependent aspartate aminotransferase-like (Major domain)"/>
    <property type="match status" value="1"/>
</dbReference>
<dbReference type="PIRSF" id="PIRSF009393">
    <property type="entry name" value="Orn_decarb"/>
    <property type="match status" value="1"/>
</dbReference>
<dbReference type="InterPro" id="IPR015422">
    <property type="entry name" value="PyrdxlP-dep_Trfase_small"/>
</dbReference>
<organism evidence="8 9">
    <name type="scientific">Ligilactobacillus saerimneri</name>
    <dbReference type="NCBI Taxonomy" id="228229"/>
    <lineage>
        <taxon>Bacteria</taxon>
        <taxon>Bacillati</taxon>
        <taxon>Bacillota</taxon>
        <taxon>Bacilli</taxon>
        <taxon>Lactobacillales</taxon>
        <taxon>Lactobacillaceae</taxon>
        <taxon>Ligilactobacillus</taxon>
    </lineage>
</organism>
<dbReference type="GO" id="GO:0005829">
    <property type="term" value="C:cytosol"/>
    <property type="evidence" value="ECO:0007669"/>
    <property type="project" value="TreeGrafter"/>
</dbReference>
<dbReference type="NCBIfam" id="TIGR04318">
    <property type="entry name" value="lacto_ODC_hypo"/>
    <property type="match status" value="1"/>
</dbReference>
<dbReference type="GO" id="GO:0030170">
    <property type="term" value="F:pyridoxal phosphate binding"/>
    <property type="evidence" value="ECO:0007669"/>
    <property type="project" value="TreeGrafter"/>
</dbReference>
<keyword evidence="2" id="KW-0210">Decarboxylase</keyword>
<sequence length="705" mass="80002">MNTYFKIAAPQHLFSFLPAKWEHVSLSNHLDPAELLAIVITTDSDREYELAYTLRDQSGLDFPIIRLLGTENPTTVRQQIADQAQTYYEQVIPPFLRDLVNFADRRPLSFTTPGHHNGLYYSKHPAGSLFNRFFGENMLYADTSDTVPELGDMMTHAGSPLVAEQAAAKAYQADKVYFVTNGTTTSNSVCASAVLNPGDLVLFDRNNHKSLYNSALMIQGARPIYINTARNPLGMIGAMDGNELDEQALRRRIAQVDPEKAHAKRPFRMAIIQAETYDGILTNPEWILEKIGYLCDYILFDCAWAGYEQYLPLLQRFSPLQHEYGPDDPGILVTQSIHKQQGGMTQVSQILKKDHHLRGQKRYVDHIHFNNAYLKFVTSSYSYPLYASLVTNAALAQAKANYKWWQELLVHTINFRKRLLKESKLFRPFVPPTVAGKKWVDIPTSELCTNDQYWQIAPQDNWHGFANNATDEAIVDPVKITLALPGVDLRHHQYESTGIPGAIVRAYLLEHDIIPGKADLNSLLFLPSPGDGPEEFAALFDALMTFERLYLADAPLEQVLGQVYRTHQHRYHGYTIQQLCNEMHNYYRANDTFTLQKELFANPHLDDYPLTPYQADKRFMRNDSEMCPLEKIQGRIALEGALPYPPGVFVVAPGERWTATSQQYFLTLLGAIERFPGFTPEIQGVHYHQDTDGKLHVFGAVLPTN</sequence>
<dbReference type="InterPro" id="IPR015421">
    <property type="entry name" value="PyrdxlP-dep_Trfase_major"/>
</dbReference>
<feature type="modified residue" description="N6-(pyridoxal phosphate)lysine" evidence="5">
    <location>
        <position position="339"/>
    </location>
</feature>
<comment type="similarity">
    <text evidence="1">Belongs to the Orn/Lys/Arg decarboxylase class-I family.</text>
</comment>
<dbReference type="RefSeq" id="WP_180849725.1">
    <property type="nucleotide sequence ID" value="NZ_CP047418.1"/>
</dbReference>
<dbReference type="PANTHER" id="PTHR45229:SF3">
    <property type="entry name" value="BIODEGRADATIVE ARGININE DECARBOXYLASE"/>
    <property type="match status" value="1"/>
</dbReference>
<accession>A0A7H9ENF5</accession>
<dbReference type="Gene3D" id="3.90.1150.10">
    <property type="entry name" value="Aspartate Aminotransferase, domain 1"/>
    <property type="match status" value="1"/>
</dbReference>
<dbReference type="Pfam" id="PF01276">
    <property type="entry name" value="OKR_DC_1"/>
    <property type="match status" value="1"/>
</dbReference>
<evidence type="ECO:0000256" key="4">
    <source>
        <dbReference type="ARBA" id="ARBA00023239"/>
    </source>
</evidence>
<evidence type="ECO:0000256" key="3">
    <source>
        <dbReference type="ARBA" id="ARBA00022898"/>
    </source>
</evidence>
<dbReference type="AlphaFoldDB" id="A0A7H9ENF5"/>
<name>A0A7H9ENF5_9LACO</name>
<dbReference type="InterPro" id="IPR015424">
    <property type="entry name" value="PyrdxlP-dep_Trfase"/>
</dbReference>
<dbReference type="InterPro" id="IPR036633">
    <property type="entry name" value="Prn/Lys/Arg_de-COase_C_sf"/>
</dbReference>
<evidence type="ECO:0000313" key="9">
    <source>
        <dbReference type="Proteomes" id="UP000510886"/>
    </source>
</evidence>
<dbReference type="Gene3D" id="3.90.100.10">
    <property type="entry name" value="Orn/Lys/Arg decarboxylase, C-terminal domain"/>
    <property type="match status" value="1"/>
</dbReference>
<dbReference type="InterPro" id="IPR008286">
    <property type="entry name" value="Prn/Lys/Arg_de-COase_C"/>
</dbReference>
<evidence type="ECO:0000313" key="8">
    <source>
        <dbReference type="EMBL" id="QLL78827.1"/>
    </source>
</evidence>
<keyword evidence="3 5" id="KW-0663">Pyridoxal phosphate</keyword>
<evidence type="ECO:0000259" key="7">
    <source>
        <dbReference type="Pfam" id="PF03711"/>
    </source>
</evidence>
<dbReference type="GO" id="GO:0006520">
    <property type="term" value="P:amino acid metabolic process"/>
    <property type="evidence" value="ECO:0007669"/>
    <property type="project" value="InterPro"/>
</dbReference>
<evidence type="ECO:0000259" key="6">
    <source>
        <dbReference type="Pfam" id="PF01276"/>
    </source>
</evidence>
<dbReference type="InterPro" id="IPR027605">
    <property type="entry name" value="Lacto_ODC_put"/>
</dbReference>
<dbReference type="SUPFAM" id="SSF55904">
    <property type="entry name" value="Ornithine decarboxylase C-terminal domain"/>
    <property type="match status" value="1"/>
</dbReference>
<dbReference type="Pfam" id="PF03711">
    <property type="entry name" value="OKR_DC_1_C"/>
    <property type="match status" value="1"/>
</dbReference>
<feature type="domain" description="Orn/Lys/Arg decarboxylase C-terminal" evidence="7">
    <location>
        <begin position="562"/>
        <end position="689"/>
    </location>
</feature>
<reference evidence="8 9" key="1">
    <citation type="submission" date="2020-01" db="EMBL/GenBank/DDBJ databases">
        <title>Complete and circular genome sequences of six lactobacillus isolates from horses.</title>
        <authorList>
            <person name="Hassan H.M."/>
        </authorList>
    </citation>
    <scope>NUCLEOTIDE SEQUENCE [LARGE SCALE GENOMIC DNA]</scope>
    <source>
        <strain evidence="8 9">1A</strain>
    </source>
</reference>
<evidence type="ECO:0000256" key="2">
    <source>
        <dbReference type="ARBA" id="ARBA00022793"/>
    </source>
</evidence>
<proteinExistence type="inferred from homology"/>
<gene>
    <name evidence="8" type="ORF">GTO87_05675</name>
</gene>
<dbReference type="KEGG" id="lsw:GTO87_05675"/>
<dbReference type="PANTHER" id="PTHR45229">
    <property type="entry name" value="CONSTITUTIVE ORNITHINE DECARBOXYLASE"/>
    <property type="match status" value="1"/>
</dbReference>
<protein>
    <submittedName>
        <fullName evidence="8">Putative ornithine decarboxylase</fullName>
    </submittedName>
</protein>
<dbReference type="EMBL" id="CP047418">
    <property type="protein sequence ID" value="QLL78827.1"/>
    <property type="molecule type" value="Genomic_DNA"/>
</dbReference>
<dbReference type="InterPro" id="IPR000310">
    <property type="entry name" value="Orn/Lys/Arg_deCO2ase_major_dom"/>
</dbReference>